<evidence type="ECO:0000256" key="1">
    <source>
        <dbReference type="SAM" id="Coils"/>
    </source>
</evidence>
<dbReference type="GO" id="GO:0004252">
    <property type="term" value="F:serine-type endopeptidase activity"/>
    <property type="evidence" value="ECO:0007669"/>
    <property type="project" value="InterPro"/>
</dbReference>
<protein>
    <submittedName>
        <fullName evidence="4">Trypsin-like serine protease</fullName>
    </submittedName>
</protein>
<dbReference type="Proteomes" id="UP000886742">
    <property type="component" value="Unassembled WGS sequence"/>
</dbReference>
<dbReference type="GO" id="GO:0006508">
    <property type="term" value="P:proteolysis"/>
    <property type="evidence" value="ECO:0007669"/>
    <property type="project" value="UniProtKB-KW"/>
</dbReference>
<keyword evidence="4" id="KW-0378">Hydrolase</keyword>
<name>A0A9D1FGF2_9PROT</name>
<dbReference type="EMBL" id="DVJI01000013">
    <property type="protein sequence ID" value="HIS71239.1"/>
    <property type="molecule type" value="Genomic_DNA"/>
</dbReference>
<reference evidence="4" key="1">
    <citation type="submission" date="2020-10" db="EMBL/GenBank/DDBJ databases">
        <authorList>
            <person name="Gilroy R."/>
        </authorList>
    </citation>
    <scope>NUCLEOTIDE SEQUENCE</scope>
    <source>
        <strain evidence="4">ChiGjej3B3-5194</strain>
    </source>
</reference>
<keyword evidence="2" id="KW-0732">Signal</keyword>
<feature type="chain" id="PRO_5039335612" evidence="2">
    <location>
        <begin position="21"/>
        <end position="646"/>
    </location>
</feature>
<proteinExistence type="predicted"/>
<reference evidence="4" key="2">
    <citation type="journal article" date="2021" name="PeerJ">
        <title>Extensive microbial diversity within the chicken gut microbiome revealed by metagenomics and culture.</title>
        <authorList>
            <person name="Gilroy R."/>
            <person name="Ravi A."/>
            <person name="Getino M."/>
            <person name="Pursley I."/>
            <person name="Horton D.L."/>
            <person name="Alikhan N.F."/>
            <person name="Baker D."/>
            <person name="Gharbi K."/>
            <person name="Hall N."/>
            <person name="Watson M."/>
            <person name="Adriaenssens E.M."/>
            <person name="Foster-Nyarko E."/>
            <person name="Jarju S."/>
            <person name="Secka A."/>
            <person name="Antonio M."/>
            <person name="Oren A."/>
            <person name="Chaudhuri R.R."/>
            <person name="La Ragione R."/>
            <person name="Hildebrand F."/>
            <person name="Pallen M.J."/>
        </authorList>
    </citation>
    <scope>NUCLEOTIDE SEQUENCE</scope>
    <source>
        <strain evidence="4">ChiGjej3B3-5194</strain>
    </source>
</reference>
<evidence type="ECO:0000313" key="5">
    <source>
        <dbReference type="Proteomes" id="UP000886742"/>
    </source>
</evidence>
<evidence type="ECO:0000256" key="2">
    <source>
        <dbReference type="SAM" id="SignalP"/>
    </source>
</evidence>
<feature type="coiled-coil region" evidence="1">
    <location>
        <begin position="429"/>
        <end position="456"/>
    </location>
</feature>
<evidence type="ECO:0000313" key="4">
    <source>
        <dbReference type="EMBL" id="HIS71239.1"/>
    </source>
</evidence>
<dbReference type="SUPFAM" id="SSF50494">
    <property type="entry name" value="Trypsin-like serine proteases"/>
    <property type="match status" value="1"/>
</dbReference>
<feature type="signal peptide" evidence="2">
    <location>
        <begin position="1"/>
        <end position="20"/>
    </location>
</feature>
<dbReference type="InterPro" id="IPR009003">
    <property type="entry name" value="Peptidase_S1_PA"/>
</dbReference>
<dbReference type="AlphaFoldDB" id="A0A9D1FGF2"/>
<dbReference type="Gene3D" id="2.40.10.10">
    <property type="entry name" value="Trypsin-like serine proteases"/>
    <property type="match status" value="1"/>
</dbReference>
<gene>
    <name evidence="4" type="ORF">IAD02_04635</name>
</gene>
<dbReference type="InterPro" id="IPR001254">
    <property type="entry name" value="Trypsin_dom"/>
</dbReference>
<feature type="domain" description="Peptidase S1" evidence="3">
    <location>
        <begin position="47"/>
        <end position="173"/>
    </location>
</feature>
<keyword evidence="1" id="KW-0175">Coiled coil</keyword>
<organism evidence="4 5">
    <name type="scientific">Candidatus Enterousia intestinigallinarum</name>
    <dbReference type="NCBI Taxonomy" id="2840790"/>
    <lineage>
        <taxon>Bacteria</taxon>
        <taxon>Pseudomonadati</taxon>
        <taxon>Pseudomonadota</taxon>
        <taxon>Alphaproteobacteria</taxon>
        <taxon>Candidatus Enterousia</taxon>
    </lineage>
</organism>
<dbReference type="InterPro" id="IPR043504">
    <property type="entry name" value="Peptidase_S1_PA_chymotrypsin"/>
</dbReference>
<evidence type="ECO:0000259" key="3">
    <source>
        <dbReference type="Pfam" id="PF00089"/>
    </source>
</evidence>
<sequence length="646" mass="69695">MFLYRTLFIALLFVPCAARAYIGSYDEREYVDWAAAPYNKIVLIKGNTFSADWVSVTCAGQYVAPDIILTARHCLIYSTGYDGNQMVGEKIPIETYDGRETWVVLEKYGTSLSDDWALLRVTDGRFFSRDYFDSFPDSLKKNDARFPVPVSIAGFGWLRILAPDEIQKIHKKLSEHNVASYESAETYLEQFYDEFTTLLDGKELRDWDVSSGKKRFRLKADTACELTGVGNISVVDRTKQTLAVSYNGNCQLSQGNSGGAAWTNDNQVYGVVSRSRTSFDANEFGENETLYSASSNWMAALKEMQKTSPAQDVLGDIISGRKVWKNGSVSDAAKIDKIDVPASMPDNRVQSVNPTGVIDADGSRENLLPVASFVDASGAPDVAVADDTGELLEKEKQQIDNLGNQVIDAIGTVTADTTDAEIFDILDNLVRYDTQLENWRQAKKAYEEAKAREQSLANRMLGAAAIGAGGIGGMQVASALAEQNADADAERDMAAYLATFKCDYGHGMTISGGETNIQLPGANVLLPIYNEYTTLAADLKTRKEALGMTPGIESEVILDAATSGLYDNAATGITDGAYTSLSRALSDPTGADAAEWAAQKSDTSSQLKTGAIVGGAGVAGGAVGDVLINNVFDGVGKNNASDDNKK</sequence>
<keyword evidence="4" id="KW-0645">Protease</keyword>
<dbReference type="Pfam" id="PF00089">
    <property type="entry name" value="Trypsin"/>
    <property type="match status" value="1"/>
</dbReference>
<accession>A0A9D1FGF2</accession>
<comment type="caution">
    <text evidence="4">The sequence shown here is derived from an EMBL/GenBank/DDBJ whole genome shotgun (WGS) entry which is preliminary data.</text>
</comment>